<dbReference type="Pfam" id="PF05685">
    <property type="entry name" value="Uma2"/>
    <property type="match status" value="1"/>
</dbReference>
<protein>
    <submittedName>
        <fullName evidence="2">Putative restriction endonuclease</fullName>
    </submittedName>
</protein>
<name>A0A1C5JP66_9ACTN</name>
<evidence type="ECO:0000313" key="3">
    <source>
        <dbReference type="Proteomes" id="UP000199408"/>
    </source>
</evidence>
<accession>A0A1C5JP66</accession>
<dbReference type="AlphaFoldDB" id="A0A1C5JP66"/>
<evidence type="ECO:0000259" key="1">
    <source>
        <dbReference type="Pfam" id="PF05685"/>
    </source>
</evidence>
<reference evidence="3" key="1">
    <citation type="submission" date="2016-06" db="EMBL/GenBank/DDBJ databases">
        <authorList>
            <person name="Varghese N."/>
        </authorList>
    </citation>
    <scope>NUCLEOTIDE SEQUENCE [LARGE SCALE GENOMIC DNA]</scope>
    <source>
        <strain evidence="3">DSM 43171</strain>
    </source>
</reference>
<evidence type="ECO:0000313" key="2">
    <source>
        <dbReference type="EMBL" id="SCG71796.1"/>
    </source>
</evidence>
<feature type="domain" description="Putative restriction endonuclease" evidence="1">
    <location>
        <begin position="19"/>
        <end position="172"/>
    </location>
</feature>
<dbReference type="RefSeq" id="WP_170839617.1">
    <property type="nucleotide sequence ID" value="NZ_FMDN01000048.1"/>
</dbReference>
<gene>
    <name evidence="2" type="ORF">GA0070560_1486</name>
</gene>
<sequence length="194" mass="21179">MDALTRRNAPWTASLALDLLPDTNGPRIEVLRGAVVVSPDGDYRQRAVQRELTHRVAQAARRCGLWAYRSVNIVAGHDLFIPHLAVLRRPGRGELAVPVTEAVLLAEITSPRMTVEPFDRVAEYRASAVPFHLHVDLRDGGVDVVLSKLSDGAYEPTVSAAAGTTFVMREPFALSFDPADLLDDEDAQDPDTEG</sequence>
<keyword evidence="2" id="KW-0255">Endonuclease</keyword>
<keyword evidence="2" id="KW-0540">Nuclease</keyword>
<dbReference type="GO" id="GO:0004519">
    <property type="term" value="F:endonuclease activity"/>
    <property type="evidence" value="ECO:0007669"/>
    <property type="project" value="UniProtKB-KW"/>
</dbReference>
<dbReference type="Gene3D" id="3.90.1570.10">
    <property type="entry name" value="tt1808, chain A"/>
    <property type="match status" value="1"/>
</dbReference>
<dbReference type="Proteomes" id="UP000199408">
    <property type="component" value="Unassembled WGS sequence"/>
</dbReference>
<dbReference type="InterPro" id="IPR012296">
    <property type="entry name" value="Nuclease_put_TT1808"/>
</dbReference>
<proteinExistence type="predicted"/>
<dbReference type="STRING" id="47864.GA0070560_1486"/>
<keyword evidence="3" id="KW-1185">Reference proteome</keyword>
<dbReference type="EMBL" id="FMDN01000048">
    <property type="protein sequence ID" value="SCG71796.1"/>
    <property type="molecule type" value="Genomic_DNA"/>
</dbReference>
<dbReference type="InterPro" id="IPR008538">
    <property type="entry name" value="Uma2"/>
</dbReference>
<organism evidence="2 3">
    <name type="scientific">Micromonospora halophytica</name>
    <dbReference type="NCBI Taxonomy" id="47864"/>
    <lineage>
        <taxon>Bacteria</taxon>
        <taxon>Bacillati</taxon>
        <taxon>Actinomycetota</taxon>
        <taxon>Actinomycetes</taxon>
        <taxon>Micromonosporales</taxon>
        <taxon>Micromonosporaceae</taxon>
        <taxon>Micromonospora</taxon>
    </lineage>
</organism>
<keyword evidence="2" id="KW-0378">Hydrolase</keyword>